<reference evidence="2 3" key="1">
    <citation type="journal article" date="2018" name="Mycol. Prog.">
        <title>Coniella lustricola, a new species from submerged detritus.</title>
        <authorList>
            <person name="Raudabaugh D.B."/>
            <person name="Iturriaga T."/>
            <person name="Carver A."/>
            <person name="Mondo S."/>
            <person name="Pangilinan J."/>
            <person name="Lipzen A."/>
            <person name="He G."/>
            <person name="Amirebrahimi M."/>
            <person name="Grigoriev I.V."/>
            <person name="Miller A.N."/>
        </authorList>
    </citation>
    <scope>NUCLEOTIDE SEQUENCE [LARGE SCALE GENOMIC DNA]</scope>
    <source>
        <strain evidence="2 3">B22-T-1</strain>
    </source>
</reference>
<dbReference type="Proteomes" id="UP000241462">
    <property type="component" value="Unassembled WGS sequence"/>
</dbReference>
<proteinExistence type="predicted"/>
<sequence length="173" mass="19166">MLYTNIAISRMVPRLSMYIYLGPERGGGQRDPPRKSTSRSTPLTRSSVCSKSIRNGHSPVALDRGPLWTPTRSSRSAPDVCWIRLDQPRLSSPQLLGLVGNNAYKLNTCKTHTRQIQTTWADLRVAFLGGGSFSCFLPCFFSLNSLLSDPATTRPSPSKYQCDRSFSEASCTM</sequence>
<evidence type="ECO:0000256" key="1">
    <source>
        <dbReference type="SAM" id="MobiDB-lite"/>
    </source>
</evidence>
<name>A0A2T2ZW62_9PEZI</name>
<accession>A0A2T2ZW62</accession>
<feature type="region of interest" description="Disordered" evidence="1">
    <location>
        <begin position="23"/>
        <end position="67"/>
    </location>
</feature>
<gene>
    <name evidence="2" type="ORF">BD289DRAFT_128067</name>
</gene>
<keyword evidence="3" id="KW-1185">Reference proteome</keyword>
<dbReference type="EMBL" id="KZ678614">
    <property type="protein sequence ID" value="PSR78300.1"/>
    <property type="molecule type" value="Genomic_DNA"/>
</dbReference>
<evidence type="ECO:0000313" key="3">
    <source>
        <dbReference type="Proteomes" id="UP000241462"/>
    </source>
</evidence>
<organism evidence="2 3">
    <name type="scientific">Coniella lustricola</name>
    <dbReference type="NCBI Taxonomy" id="2025994"/>
    <lineage>
        <taxon>Eukaryota</taxon>
        <taxon>Fungi</taxon>
        <taxon>Dikarya</taxon>
        <taxon>Ascomycota</taxon>
        <taxon>Pezizomycotina</taxon>
        <taxon>Sordariomycetes</taxon>
        <taxon>Sordariomycetidae</taxon>
        <taxon>Diaporthales</taxon>
        <taxon>Schizoparmaceae</taxon>
        <taxon>Coniella</taxon>
    </lineage>
</organism>
<dbReference type="AlphaFoldDB" id="A0A2T2ZW62"/>
<feature type="compositionally biased region" description="Low complexity" evidence="1">
    <location>
        <begin position="38"/>
        <end position="47"/>
    </location>
</feature>
<dbReference type="InParanoid" id="A0A2T2ZW62"/>
<evidence type="ECO:0000313" key="2">
    <source>
        <dbReference type="EMBL" id="PSR78300.1"/>
    </source>
</evidence>
<protein>
    <submittedName>
        <fullName evidence="2">Uncharacterized protein</fullName>
    </submittedName>
</protein>